<evidence type="ECO:0000259" key="10">
    <source>
        <dbReference type="Pfam" id="PF17900"/>
    </source>
</evidence>
<dbReference type="InterPro" id="IPR033577">
    <property type="entry name" value="AOPep"/>
</dbReference>
<evidence type="ECO:0000256" key="8">
    <source>
        <dbReference type="SAM" id="MobiDB-lite"/>
    </source>
</evidence>
<dbReference type="Proteomes" id="UP001186944">
    <property type="component" value="Unassembled WGS sequence"/>
</dbReference>
<dbReference type="Pfam" id="PF01433">
    <property type="entry name" value="Peptidase_M1"/>
    <property type="match status" value="1"/>
</dbReference>
<name>A0AA88XVZ2_PINIB</name>
<dbReference type="GO" id="GO:0005730">
    <property type="term" value="C:nucleolus"/>
    <property type="evidence" value="ECO:0007669"/>
    <property type="project" value="InterPro"/>
</dbReference>
<dbReference type="EMBL" id="VSWD01000009">
    <property type="protein sequence ID" value="KAK3092897.1"/>
    <property type="molecule type" value="Genomic_DNA"/>
</dbReference>
<dbReference type="SUPFAM" id="SSF63737">
    <property type="entry name" value="Leukotriene A4 hydrolase N-terminal domain"/>
    <property type="match status" value="1"/>
</dbReference>
<dbReference type="GO" id="GO:0070006">
    <property type="term" value="F:metalloaminopeptidase activity"/>
    <property type="evidence" value="ECO:0007669"/>
    <property type="project" value="InterPro"/>
</dbReference>
<keyword evidence="5" id="KW-0378">Hydrolase</keyword>
<reference evidence="11" key="1">
    <citation type="submission" date="2019-08" db="EMBL/GenBank/DDBJ databases">
        <title>The improved chromosome-level genome for the pearl oyster Pinctada fucata martensii using PacBio sequencing and Hi-C.</title>
        <authorList>
            <person name="Zheng Z."/>
        </authorList>
    </citation>
    <scope>NUCLEOTIDE SEQUENCE</scope>
    <source>
        <strain evidence="11">ZZ-2019</strain>
        <tissue evidence="11">Adductor muscle</tissue>
    </source>
</reference>
<dbReference type="AlphaFoldDB" id="A0AA88XVZ2"/>
<dbReference type="InterPro" id="IPR027268">
    <property type="entry name" value="Peptidase_M4/M1_CTD_sf"/>
</dbReference>
<dbReference type="InterPro" id="IPR014782">
    <property type="entry name" value="Peptidase_M1_dom"/>
</dbReference>
<evidence type="ECO:0000256" key="2">
    <source>
        <dbReference type="ARBA" id="ARBA00010136"/>
    </source>
</evidence>
<keyword evidence="6" id="KW-0862">Zinc</keyword>
<evidence type="ECO:0000256" key="3">
    <source>
        <dbReference type="ARBA" id="ARBA00022670"/>
    </source>
</evidence>
<feature type="domain" description="Aminopeptidase N-like N-terminal" evidence="10">
    <location>
        <begin position="214"/>
        <end position="286"/>
    </location>
</feature>
<keyword evidence="7" id="KW-0482">Metalloprotease</keyword>
<sequence>MEEAEKSTDHSNDLPLMANISDIHVHHYVMCLRPSMVERILSGWITLFCMPNKQPDAQEHLSSKSLHNQSEKSPTSANRDEFDNCRESECSDNCGEPATERIGNNSEHLACPVMSKEFTLILDSDSIVVYSVKEVEVDEESLKNCFDEGNPVCKSDIWEISRRDGPDLCFSVEENCVKIWKKRVCYSHMFPKVVKIHYHTKPEGQSLKWILDQGKSLCVFTHGNWINNRSWFPSQDAPTAMATWQAEVKVTKGYNVIMSGDTNPSVTESKEGLKIFQFYSDFKMPTSTLSLAIGQWTESVINREKEINVVSPPDISERTIPYRVFLPRTLHESAPELHSYLPLCLQIVTDILGPHPFQRQDVLVVPRCFDSLGMASPSVLYLSQSVLAGDFSMCVRVAHEICHTWFGIVIGPRDWTEEWLTEGFCTYLEDIVHAKVMKVRSHLLFKFNP</sequence>
<evidence type="ECO:0000259" key="9">
    <source>
        <dbReference type="Pfam" id="PF01433"/>
    </source>
</evidence>
<protein>
    <recommendedName>
        <fullName evidence="13">Aminopeptidase O</fullName>
    </recommendedName>
</protein>
<dbReference type="PRINTS" id="PR00756">
    <property type="entry name" value="ALADIPTASE"/>
</dbReference>
<comment type="similarity">
    <text evidence="2">Belongs to the peptidase M1 family.</text>
</comment>
<evidence type="ECO:0000256" key="1">
    <source>
        <dbReference type="ARBA" id="ARBA00001947"/>
    </source>
</evidence>
<dbReference type="Gene3D" id="2.60.40.1730">
    <property type="entry name" value="tricorn interacting facor f3 domain"/>
    <property type="match status" value="1"/>
</dbReference>
<proteinExistence type="inferred from homology"/>
<dbReference type="PANTHER" id="PTHR46627">
    <property type="entry name" value="AMINOPEPTIDASE O"/>
    <property type="match status" value="1"/>
</dbReference>
<comment type="cofactor">
    <cofactor evidence="1">
        <name>Zn(2+)</name>
        <dbReference type="ChEBI" id="CHEBI:29105"/>
    </cofactor>
</comment>
<dbReference type="Gene3D" id="1.10.390.10">
    <property type="entry name" value="Neutral Protease Domain 2"/>
    <property type="match status" value="1"/>
</dbReference>
<evidence type="ECO:0008006" key="13">
    <source>
        <dbReference type="Google" id="ProtNLM"/>
    </source>
</evidence>
<dbReference type="InterPro" id="IPR001930">
    <property type="entry name" value="Peptidase_M1"/>
</dbReference>
<dbReference type="InterPro" id="IPR045357">
    <property type="entry name" value="Aminopeptidase_N-like_N"/>
</dbReference>
<dbReference type="PANTHER" id="PTHR46627:SF1">
    <property type="entry name" value="AMINOPEPTIDASE O"/>
    <property type="match status" value="1"/>
</dbReference>
<evidence type="ECO:0000256" key="6">
    <source>
        <dbReference type="ARBA" id="ARBA00022833"/>
    </source>
</evidence>
<accession>A0AA88XVZ2</accession>
<feature type="domain" description="Peptidase M1 membrane alanine aminopeptidase" evidence="9">
    <location>
        <begin position="354"/>
        <end position="437"/>
    </location>
</feature>
<dbReference type="GO" id="GO:0008270">
    <property type="term" value="F:zinc ion binding"/>
    <property type="evidence" value="ECO:0007669"/>
    <property type="project" value="InterPro"/>
</dbReference>
<evidence type="ECO:0000256" key="4">
    <source>
        <dbReference type="ARBA" id="ARBA00022723"/>
    </source>
</evidence>
<keyword evidence="12" id="KW-1185">Reference proteome</keyword>
<evidence type="ECO:0000313" key="11">
    <source>
        <dbReference type="EMBL" id="KAK3092897.1"/>
    </source>
</evidence>
<evidence type="ECO:0000256" key="5">
    <source>
        <dbReference type="ARBA" id="ARBA00022801"/>
    </source>
</evidence>
<comment type="caution">
    <text evidence="11">The sequence shown here is derived from an EMBL/GenBank/DDBJ whole genome shotgun (WGS) entry which is preliminary data.</text>
</comment>
<dbReference type="Pfam" id="PF17900">
    <property type="entry name" value="Peptidase_M1_N"/>
    <property type="match status" value="1"/>
</dbReference>
<dbReference type="GO" id="GO:0006508">
    <property type="term" value="P:proteolysis"/>
    <property type="evidence" value="ECO:0007669"/>
    <property type="project" value="UniProtKB-KW"/>
</dbReference>
<keyword evidence="3" id="KW-0645">Protease</keyword>
<feature type="region of interest" description="Disordered" evidence="8">
    <location>
        <begin position="59"/>
        <end position="85"/>
    </location>
</feature>
<evidence type="ECO:0000256" key="7">
    <source>
        <dbReference type="ARBA" id="ARBA00023049"/>
    </source>
</evidence>
<dbReference type="InterPro" id="IPR042097">
    <property type="entry name" value="Aminopeptidase_N-like_N_sf"/>
</dbReference>
<dbReference type="SUPFAM" id="SSF55486">
    <property type="entry name" value="Metalloproteases ('zincins'), catalytic domain"/>
    <property type="match status" value="1"/>
</dbReference>
<gene>
    <name evidence="11" type="ORF">FSP39_008566</name>
</gene>
<keyword evidence="4" id="KW-0479">Metal-binding</keyword>
<feature type="compositionally biased region" description="Polar residues" evidence="8">
    <location>
        <begin position="63"/>
        <end position="77"/>
    </location>
</feature>
<organism evidence="11 12">
    <name type="scientific">Pinctada imbricata</name>
    <name type="common">Atlantic pearl-oyster</name>
    <name type="synonym">Pinctada martensii</name>
    <dbReference type="NCBI Taxonomy" id="66713"/>
    <lineage>
        <taxon>Eukaryota</taxon>
        <taxon>Metazoa</taxon>
        <taxon>Spiralia</taxon>
        <taxon>Lophotrochozoa</taxon>
        <taxon>Mollusca</taxon>
        <taxon>Bivalvia</taxon>
        <taxon>Autobranchia</taxon>
        <taxon>Pteriomorphia</taxon>
        <taxon>Pterioida</taxon>
        <taxon>Pterioidea</taxon>
        <taxon>Pteriidae</taxon>
        <taxon>Pinctada</taxon>
    </lineage>
</organism>
<evidence type="ECO:0000313" key="12">
    <source>
        <dbReference type="Proteomes" id="UP001186944"/>
    </source>
</evidence>